<comment type="caution">
    <text evidence="3">The sequence shown here is derived from an EMBL/GenBank/DDBJ whole genome shotgun (WGS) entry which is preliminary data.</text>
</comment>
<keyword evidence="4" id="KW-1185">Reference proteome</keyword>
<evidence type="ECO:0000313" key="4">
    <source>
        <dbReference type="Proteomes" id="UP001597525"/>
    </source>
</evidence>
<name>A0ABW6BGJ8_9SPHI</name>
<dbReference type="PROSITE" id="PS51384">
    <property type="entry name" value="FAD_FR"/>
    <property type="match status" value="1"/>
</dbReference>
<reference evidence="4" key="1">
    <citation type="journal article" date="2019" name="Int. J. Syst. Evol. Microbiol.">
        <title>The Global Catalogue of Microorganisms (GCM) 10K type strain sequencing project: providing services to taxonomists for standard genome sequencing and annotation.</title>
        <authorList>
            <consortium name="The Broad Institute Genomics Platform"/>
            <consortium name="The Broad Institute Genome Sequencing Center for Infectious Disease"/>
            <person name="Wu L."/>
            <person name="Ma J."/>
        </authorList>
    </citation>
    <scope>NUCLEOTIDE SEQUENCE [LARGE SCALE GENOMIC DNA]</scope>
    <source>
        <strain evidence="4">KCTC 22814</strain>
    </source>
</reference>
<dbReference type="Gene3D" id="3.40.50.80">
    <property type="entry name" value="Nucleotide-binding domain of ferredoxin-NADP reductase (FNR) module"/>
    <property type="match status" value="1"/>
</dbReference>
<dbReference type="InterPro" id="IPR013113">
    <property type="entry name" value="SIP_FAD-bd"/>
</dbReference>
<protein>
    <submittedName>
        <fullName evidence="3">Siderophore-interacting protein</fullName>
    </submittedName>
</protein>
<evidence type="ECO:0000256" key="1">
    <source>
        <dbReference type="ARBA" id="ARBA00035644"/>
    </source>
</evidence>
<proteinExistence type="inferred from homology"/>
<dbReference type="InterPro" id="IPR039374">
    <property type="entry name" value="SIP_fam"/>
</dbReference>
<dbReference type="SUPFAM" id="SSF63380">
    <property type="entry name" value="Riboflavin synthase domain-like"/>
    <property type="match status" value="1"/>
</dbReference>
<dbReference type="InterPro" id="IPR007037">
    <property type="entry name" value="SIP_rossman_dom"/>
</dbReference>
<accession>A0ABW6BGJ8</accession>
<dbReference type="InterPro" id="IPR039261">
    <property type="entry name" value="FNR_nucleotide-bd"/>
</dbReference>
<evidence type="ECO:0000259" key="2">
    <source>
        <dbReference type="PROSITE" id="PS51384"/>
    </source>
</evidence>
<organism evidence="3 4">
    <name type="scientific">Sphingobacterium bambusae</name>
    <dbReference type="NCBI Taxonomy" id="662858"/>
    <lineage>
        <taxon>Bacteria</taxon>
        <taxon>Pseudomonadati</taxon>
        <taxon>Bacteroidota</taxon>
        <taxon>Sphingobacteriia</taxon>
        <taxon>Sphingobacteriales</taxon>
        <taxon>Sphingobacteriaceae</taxon>
        <taxon>Sphingobacterium</taxon>
    </lineage>
</organism>
<dbReference type="InterPro" id="IPR017938">
    <property type="entry name" value="Riboflavin_synthase-like_b-brl"/>
</dbReference>
<evidence type="ECO:0000313" key="3">
    <source>
        <dbReference type="EMBL" id="MFD2967820.1"/>
    </source>
</evidence>
<feature type="domain" description="FAD-binding FR-type" evidence="2">
    <location>
        <begin position="6"/>
        <end position="134"/>
    </location>
</feature>
<dbReference type="RefSeq" id="WP_320183096.1">
    <property type="nucleotide sequence ID" value="NZ_CP138332.1"/>
</dbReference>
<dbReference type="Proteomes" id="UP001597525">
    <property type="component" value="Unassembled WGS sequence"/>
</dbReference>
<dbReference type="Pfam" id="PF08021">
    <property type="entry name" value="FAD_binding_9"/>
    <property type="match status" value="1"/>
</dbReference>
<dbReference type="PANTHER" id="PTHR30157:SF0">
    <property type="entry name" value="NADPH-DEPENDENT FERRIC-CHELATE REDUCTASE"/>
    <property type="match status" value="1"/>
</dbReference>
<comment type="similarity">
    <text evidence="1">Belongs to the SIP oxidoreductase family.</text>
</comment>
<dbReference type="PANTHER" id="PTHR30157">
    <property type="entry name" value="FERRIC REDUCTASE, NADPH-DEPENDENT"/>
    <property type="match status" value="1"/>
</dbReference>
<gene>
    <name evidence="3" type="ORF">ACFS7Y_10495</name>
</gene>
<sequence>MEKPIIAKHVFEVVAKEYVTPHYIRVWLQGEGAADFSQCTPGANNKIFIPPAGEKNVQFAAFDATKGEWVMPDEQVKPIVRTYTHRGMSTDKKQIIIDFVNHGDNGPASTWARAAAVHDQLGVAMKIRETTLCPTDVQWYFLIGDATAIPVMSCILESLPASAKGICLIEVPTVEDIHPEVKHPGFTVQWLFNEHPEQGSLLAEEAKTQSIPTDLSHFAYIACEYTSVKNLRHYFREELHWTNQDMYAFSYWKAGVAEDKSAQDRREEKTGAA</sequence>
<dbReference type="Gene3D" id="2.40.30.10">
    <property type="entry name" value="Translation factors"/>
    <property type="match status" value="1"/>
</dbReference>
<dbReference type="EMBL" id="JBHUPB010000007">
    <property type="protein sequence ID" value="MFD2967820.1"/>
    <property type="molecule type" value="Genomic_DNA"/>
</dbReference>
<dbReference type="InterPro" id="IPR017927">
    <property type="entry name" value="FAD-bd_FR_type"/>
</dbReference>
<dbReference type="Pfam" id="PF04954">
    <property type="entry name" value="SIP"/>
    <property type="match status" value="1"/>
</dbReference>
<dbReference type="CDD" id="cd06193">
    <property type="entry name" value="siderophore_interacting"/>
    <property type="match status" value="1"/>
</dbReference>